<dbReference type="STRING" id="1189621.A3SI_04182"/>
<dbReference type="AlphaFoldDB" id="I5C913"/>
<keyword evidence="2" id="KW-1185">Reference proteome</keyword>
<name>I5C913_9BACT</name>
<evidence type="ECO:0000313" key="2">
    <source>
        <dbReference type="Proteomes" id="UP000005551"/>
    </source>
</evidence>
<dbReference type="PROSITE" id="PS51257">
    <property type="entry name" value="PROKAR_LIPOPROTEIN"/>
    <property type="match status" value="1"/>
</dbReference>
<dbReference type="RefSeq" id="WP_009053646.1">
    <property type="nucleotide sequence ID" value="NZ_AJYA01000008.1"/>
</dbReference>
<accession>I5C913</accession>
<reference evidence="1 2" key="1">
    <citation type="submission" date="2012-05" db="EMBL/GenBank/DDBJ databases">
        <title>Genome sequence of Nitritalea halalkaliphila LW7.</title>
        <authorList>
            <person name="Jangir P.K."/>
            <person name="Singh A."/>
            <person name="Shivaji S."/>
            <person name="Sharma R."/>
        </authorList>
    </citation>
    <scope>NUCLEOTIDE SEQUENCE [LARGE SCALE GENOMIC DNA]</scope>
    <source>
        <strain evidence="1 2">LW7</strain>
    </source>
</reference>
<gene>
    <name evidence="1" type="ORF">A3SI_04182</name>
</gene>
<evidence type="ECO:0008006" key="3">
    <source>
        <dbReference type="Google" id="ProtNLM"/>
    </source>
</evidence>
<protein>
    <recommendedName>
        <fullName evidence="3">Lipoprotein</fullName>
    </recommendedName>
</protein>
<organism evidence="1 2">
    <name type="scientific">Nitritalea halalkaliphila LW7</name>
    <dbReference type="NCBI Taxonomy" id="1189621"/>
    <lineage>
        <taxon>Bacteria</taxon>
        <taxon>Pseudomonadati</taxon>
        <taxon>Bacteroidota</taxon>
        <taxon>Cytophagia</taxon>
        <taxon>Cytophagales</taxon>
        <taxon>Cyclobacteriaceae</taxon>
        <taxon>Nitritalea</taxon>
    </lineage>
</organism>
<proteinExistence type="predicted"/>
<evidence type="ECO:0000313" key="1">
    <source>
        <dbReference type="EMBL" id="EIM78315.1"/>
    </source>
</evidence>
<dbReference type="EMBL" id="AJYA01000008">
    <property type="protein sequence ID" value="EIM78315.1"/>
    <property type="molecule type" value="Genomic_DNA"/>
</dbReference>
<sequence>MRKSSSIHAMLPPFLGNAWIALGFSLFFLSCDLETPRALETNLLIEAEELVRIERTLVESTFLGVLPWETYSETSWPPLPGCPSIQMLGDTLALTFISPREEGPEGCERLLNRGGNLRIVRGEREGRPLTRIEYDNYLVRAVQVNGVREFILQENGIFEENSPAPIRLTYPSGSSARISIQAQHELAEDETGAPLLRSTVTRSGQNQTGRSLLMSSTRPTERLRSCWEQDRISMRVGETSARIGRAAGMEVRHTVTFGQELACTSFADVTLEDGRLVRINFTED</sequence>
<dbReference type="Proteomes" id="UP000005551">
    <property type="component" value="Unassembled WGS sequence"/>
</dbReference>
<comment type="caution">
    <text evidence="1">The sequence shown here is derived from an EMBL/GenBank/DDBJ whole genome shotgun (WGS) entry which is preliminary data.</text>
</comment>